<sequence>MVVQLDRYSMMIVSKYFSNISDYINMVFVCKKFEEIPAMFHFNPISVSFITQKYFPNVETLHLYTEKDKFLSKYRQYYVHYPTPLHKCIKLNQGKHVICPLRTFRFDSQYYGCAYKNANIFLGKAVKDTNAKLTAMDCSNIVKFGLSCFEYNTLLVSITLSSNLYEIPDKCFYLCANLKEIDLEHIRVFGDYCFCHCNSLSAITLGTNIIKSAKNAFYEVTSIQNVTAPGVKSVDFDITASSSKAFLNIKHKTITIKEDYNNFILPDFLSDEIQSNVYVNERGLSDINLASTVTTIEYNALSGCDLKRLDLSHVISFGSQYNMTRLTAITLNSCVTINNLYDYTRLKKIDAINTKVINVKAACWMKKMLDAKNLEINKFCFTQQDVDVFKGIIPSNIKNLRTIISDANFEYYKYKQMTIPEGITNMSINAFKKNEKLKKLVFPASYTHYDHTFTHSTIEELCIVPNTSLIIKRCEKLTSVTFINQNITNSSVLYKCFNIKNIEFPNIPSNFVFEGSVNYYIYKVIKNKYTFKGDVVLYYIDMNSIDCNGVLIIPDEVTVIDQIATKLINLKEVWMGANVKMINMLAFSCCPHLKCVKNMNRSTVVRRDAFYKPTTNTALFDNYLKIRPKTV</sequence>
<keyword evidence="2" id="KW-1185">Reference proteome</keyword>
<evidence type="ECO:0008006" key="3">
    <source>
        <dbReference type="Google" id="ProtNLM"/>
    </source>
</evidence>
<dbReference type="Proteomes" id="UP000014680">
    <property type="component" value="Unassembled WGS sequence"/>
</dbReference>
<evidence type="ECO:0000313" key="2">
    <source>
        <dbReference type="Proteomes" id="UP000014680"/>
    </source>
</evidence>
<dbReference type="InterPro" id="IPR026906">
    <property type="entry name" value="LRR_5"/>
</dbReference>
<name>L7FNV6_ENTIV</name>
<dbReference type="SUPFAM" id="SSF52058">
    <property type="entry name" value="L domain-like"/>
    <property type="match status" value="1"/>
</dbReference>
<dbReference type="RefSeq" id="XP_004259661.1">
    <property type="nucleotide sequence ID" value="XM_004259613.1"/>
</dbReference>
<gene>
    <name evidence="1" type="ORF">EIN_120650</name>
</gene>
<dbReference type="GeneID" id="14891872"/>
<dbReference type="InterPro" id="IPR053139">
    <property type="entry name" value="Surface_bspA-like"/>
</dbReference>
<dbReference type="Pfam" id="PF13306">
    <property type="entry name" value="LRR_5"/>
    <property type="match status" value="4"/>
</dbReference>
<dbReference type="Gene3D" id="3.80.10.10">
    <property type="entry name" value="Ribonuclease Inhibitor"/>
    <property type="match status" value="2"/>
</dbReference>
<reference evidence="1 2" key="1">
    <citation type="submission" date="2012-10" db="EMBL/GenBank/DDBJ databases">
        <authorList>
            <person name="Zafar N."/>
            <person name="Inman J."/>
            <person name="Hall N."/>
            <person name="Lorenzi H."/>
            <person name="Caler E."/>
        </authorList>
    </citation>
    <scope>NUCLEOTIDE SEQUENCE [LARGE SCALE GENOMIC DNA]</scope>
    <source>
        <strain evidence="1 2">IP1</strain>
    </source>
</reference>
<dbReference type="PANTHER" id="PTHR45661">
    <property type="entry name" value="SURFACE ANTIGEN"/>
    <property type="match status" value="1"/>
</dbReference>
<dbReference type="AlphaFoldDB" id="L7FNV6"/>
<proteinExistence type="predicted"/>
<dbReference type="VEuPathDB" id="AmoebaDB:EIN_120650"/>
<dbReference type="KEGG" id="eiv:EIN_120650"/>
<evidence type="ECO:0000313" key="1">
    <source>
        <dbReference type="EMBL" id="ELP92890.1"/>
    </source>
</evidence>
<dbReference type="EMBL" id="KB206315">
    <property type="protein sequence ID" value="ELP92890.1"/>
    <property type="molecule type" value="Genomic_DNA"/>
</dbReference>
<dbReference type="PANTHER" id="PTHR45661:SF3">
    <property type="entry name" value="IG-LIKE DOMAIN-CONTAINING PROTEIN"/>
    <property type="match status" value="1"/>
</dbReference>
<accession>L7FNV6</accession>
<dbReference type="InterPro" id="IPR032675">
    <property type="entry name" value="LRR_dom_sf"/>
</dbReference>
<organism evidence="1 2">
    <name type="scientific">Entamoeba invadens IP1</name>
    <dbReference type="NCBI Taxonomy" id="370355"/>
    <lineage>
        <taxon>Eukaryota</taxon>
        <taxon>Amoebozoa</taxon>
        <taxon>Evosea</taxon>
        <taxon>Archamoebae</taxon>
        <taxon>Mastigamoebida</taxon>
        <taxon>Entamoebidae</taxon>
        <taxon>Entamoeba</taxon>
    </lineage>
</organism>
<protein>
    <recommendedName>
        <fullName evidence="3">Leucine rich repeat containing protein BspA family protein</fullName>
    </recommendedName>
</protein>
<dbReference type="OrthoDB" id="31390at2759"/>